<proteinExistence type="predicted"/>
<dbReference type="Proteomes" id="UP000016935">
    <property type="component" value="Unassembled WGS sequence"/>
</dbReference>
<gene>
    <name evidence="2" type="ORF">SETTUDRAFT_152805</name>
</gene>
<dbReference type="AlphaFoldDB" id="R0KFZ7"/>
<reference evidence="2 3" key="2">
    <citation type="journal article" date="2013" name="PLoS Genet.">
        <title>Comparative genome structure, secondary metabolite, and effector coding capacity across Cochliobolus pathogens.</title>
        <authorList>
            <person name="Condon B.J."/>
            <person name="Leng Y."/>
            <person name="Wu D."/>
            <person name="Bushley K.E."/>
            <person name="Ohm R.A."/>
            <person name="Otillar R."/>
            <person name="Martin J."/>
            <person name="Schackwitz W."/>
            <person name="Grimwood J."/>
            <person name="MohdZainudin N."/>
            <person name="Xue C."/>
            <person name="Wang R."/>
            <person name="Manning V.A."/>
            <person name="Dhillon B."/>
            <person name="Tu Z.J."/>
            <person name="Steffenson B.J."/>
            <person name="Salamov A."/>
            <person name="Sun H."/>
            <person name="Lowry S."/>
            <person name="LaButti K."/>
            <person name="Han J."/>
            <person name="Copeland A."/>
            <person name="Lindquist E."/>
            <person name="Barry K."/>
            <person name="Schmutz J."/>
            <person name="Baker S.E."/>
            <person name="Ciuffetti L.M."/>
            <person name="Grigoriev I.V."/>
            <person name="Zhong S."/>
            <person name="Turgeon B.G."/>
        </authorList>
    </citation>
    <scope>NUCLEOTIDE SEQUENCE [LARGE SCALE GENOMIC DNA]</scope>
    <source>
        <strain evidence="3">28A</strain>
    </source>
</reference>
<evidence type="ECO:0000313" key="3">
    <source>
        <dbReference type="Proteomes" id="UP000016935"/>
    </source>
</evidence>
<organism evidence="2 3">
    <name type="scientific">Exserohilum turcicum (strain 28A)</name>
    <name type="common">Northern leaf blight fungus</name>
    <name type="synonym">Setosphaeria turcica</name>
    <dbReference type="NCBI Taxonomy" id="671987"/>
    <lineage>
        <taxon>Eukaryota</taxon>
        <taxon>Fungi</taxon>
        <taxon>Dikarya</taxon>
        <taxon>Ascomycota</taxon>
        <taxon>Pezizomycotina</taxon>
        <taxon>Dothideomycetes</taxon>
        <taxon>Pleosporomycetidae</taxon>
        <taxon>Pleosporales</taxon>
        <taxon>Pleosporineae</taxon>
        <taxon>Pleosporaceae</taxon>
        <taxon>Exserohilum</taxon>
    </lineage>
</organism>
<dbReference type="EMBL" id="KB908481">
    <property type="protein sequence ID" value="EOA91763.1"/>
    <property type="molecule type" value="Genomic_DNA"/>
</dbReference>
<sequence>MKQVYLTLYAKEKKINAVILSDRVQTQANPIQIQFKSQTQNIPSQPNPINPFHSIPFQSSPVQSNPIQSGSGCHVRLESPCCARNDNNNAKHP</sequence>
<reference evidence="2 3" key="1">
    <citation type="journal article" date="2012" name="PLoS Pathog.">
        <title>Diverse lifestyles and strategies of plant pathogenesis encoded in the genomes of eighteen Dothideomycetes fungi.</title>
        <authorList>
            <person name="Ohm R.A."/>
            <person name="Feau N."/>
            <person name="Henrissat B."/>
            <person name="Schoch C.L."/>
            <person name="Horwitz B.A."/>
            <person name="Barry K.W."/>
            <person name="Condon B.J."/>
            <person name="Copeland A.C."/>
            <person name="Dhillon B."/>
            <person name="Glaser F."/>
            <person name="Hesse C.N."/>
            <person name="Kosti I."/>
            <person name="LaButti K."/>
            <person name="Lindquist E.A."/>
            <person name="Lucas S."/>
            <person name="Salamov A.A."/>
            <person name="Bradshaw R.E."/>
            <person name="Ciuffetti L."/>
            <person name="Hamelin R.C."/>
            <person name="Kema G.H.J."/>
            <person name="Lawrence C."/>
            <person name="Scott J.A."/>
            <person name="Spatafora J.W."/>
            <person name="Turgeon B.G."/>
            <person name="de Wit P.J.G.M."/>
            <person name="Zhong S."/>
            <person name="Goodwin S.B."/>
            <person name="Grigoriev I.V."/>
        </authorList>
    </citation>
    <scope>NUCLEOTIDE SEQUENCE [LARGE SCALE GENOMIC DNA]</scope>
    <source>
        <strain evidence="3">28A</strain>
    </source>
</reference>
<accession>R0KFZ7</accession>
<protein>
    <submittedName>
        <fullName evidence="2">Uncharacterized protein</fullName>
    </submittedName>
</protein>
<evidence type="ECO:0000313" key="2">
    <source>
        <dbReference type="EMBL" id="EOA91763.1"/>
    </source>
</evidence>
<name>R0KFZ7_EXST2</name>
<feature type="region of interest" description="Disordered" evidence="1">
    <location>
        <begin position="36"/>
        <end position="71"/>
    </location>
</feature>
<dbReference type="RefSeq" id="XP_008020839.1">
    <property type="nucleotide sequence ID" value="XM_008022648.1"/>
</dbReference>
<evidence type="ECO:0000256" key="1">
    <source>
        <dbReference type="SAM" id="MobiDB-lite"/>
    </source>
</evidence>
<dbReference type="HOGENOM" id="CLU_2401049_0_0_1"/>
<feature type="compositionally biased region" description="Polar residues" evidence="1">
    <location>
        <begin position="56"/>
        <end position="71"/>
    </location>
</feature>
<dbReference type="GeneID" id="19397229"/>
<keyword evidence="3" id="KW-1185">Reference proteome</keyword>